<dbReference type="Gene3D" id="3.40.710.10">
    <property type="entry name" value="DD-peptidase/beta-lactamase superfamily"/>
    <property type="match status" value="1"/>
</dbReference>
<comment type="subcellular location">
    <subcellularLocation>
        <location evidence="1">Membrane</location>
    </subcellularLocation>
</comment>
<dbReference type="OrthoDB" id="9799367at2"/>
<dbReference type="AlphaFoldDB" id="A0A0R0B7H1"/>
<dbReference type="InterPro" id="IPR050491">
    <property type="entry name" value="AmpC-like"/>
</dbReference>
<name>A0A0R0B7H1_9GAMM</name>
<dbReference type="Pfam" id="PF00144">
    <property type="entry name" value="Beta-lactamase"/>
    <property type="match status" value="1"/>
</dbReference>
<evidence type="ECO:0000313" key="6">
    <source>
        <dbReference type="Proteomes" id="UP000051757"/>
    </source>
</evidence>
<reference evidence="5 6" key="1">
    <citation type="journal article" date="2016" name="Front. Microbiol.">
        <title>Genome Sequence of Type Strains of Genus Stenotrophomonas.</title>
        <authorList>
            <person name="Patil P.P."/>
            <person name="Midha S."/>
            <person name="Kumar S."/>
            <person name="Patil P.B."/>
        </authorList>
    </citation>
    <scope>NUCLEOTIDE SEQUENCE [LARGE SCALE GENOMIC DNA]</scope>
    <source>
        <strain evidence="5 6">LMG 978</strain>
    </source>
</reference>
<comment type="caution">
    <text evidence="5">The sequence shown here is derived from an EMBL/GenBank/DDBJ whole genome shotgun (WGS) entry which is preliminary data.</text>
</comment>
<dbReference type="InterPro" id="IPR001466">
    <property type="entry name" value="Beta-lactam-related"/>
</dbReference>
<dbReference type="PANTHER" id="PTHR46825">
    <property type="entry name" value="D-ALANYL-D-ALANINE-CARBOXYPEPTIDASE/ENDOPEPTIDASE AMPH"/>
    <property type="match status" value="1"/>
</dbReference>
<evidence type="ECO:0000256" key="1">
    <source>
        <dbReference type="ARBA" id="ARBA00004370"/>
    </source>
</evidence>
<evidence type="ECO:0000259" key="4">
    <source>
        <dbReference type="Pfam" id="PF00144"/>
    </source>
</evidence>
<evidence type="ECO:0000256" key="3">
    <source>
        <dbReference type="SAM" id="SignalP"/>
    </source>
</evidence>
<dbReference type="InterPro" id="IPR012338">
    <property type="entry name" value="Beta-lactam/transpept-like"/>
</dbReference>
<keyword evidence="2" id="KW-0472">Membrane</keyword>
<dbReference type="GO" id="GO:0016787">
    <property type="term" value="F:hydrolase activity"/>
    <property type="evidence" value="ECO:0007669"/>
    <property type="project" value="UniProtKB-KW"/>
</dbReference>
<proteinExistence type="predicted"/>
<keyword evidence="5" id="KW-0378">Hydrolase</keyword>
<dbReference type="GO" id="GO:0016020">
    <property type="term" value="C:membrane"/>
    <property type="evidence" value="ECO:0007669"/>
    <property type="project" value="UniProtKB-SubCell"/>
</dbReference>
<evidence type="ECO:0000313" key="5">
    <source>
        <dbReference type="EMBL" id="KRG53244.1"/>
    </source>
</evidence>
<sequence>MRAAGRLFLCNTLACLVLILTSAFPAVGAASSERAQPRAQDVIDDWLAAFNAGSLEALQAFADRYAKQEGSTPNDYLEFRQSTGPLSILETLESAPGQAKLLVMGQLSERAMWVTAVMDPANPEHVKQFQIEGTETPDKYKPARVALPVLMADAMEKLEALRAQDALSGALQVAQNGKVLLDWRGGDADRTAGIPVGVDTQFRLASSNKMFTAVALLQLVQEGRLSLDDTIGKHLPDYPNRTVANSVTVRQLLSHTSGLGDFFGDDFDQYSASLRTLDDYVQRFAKDAPQFAPGSQDSYSNYGFIVLGRIIEAVSGKSYYAYVDEHILRPSGMSGTGFEPETVNVPQRAVAYTKKDGHWIRETKSLPWRGMSAGGGYSTVSDMVKFAEALRSGKLVSPALLKQATTAQNHKGWYGFGFVVQGEGSEHQYGHEGGAPGSNSAIVVLPAQGYVIVGLANVDPDAIGNVVSYIARRLPL</sequence>
<dbReference type="SUPFAM" id="SSF56601">
    <property type="entry name" value="beta-lactamase/transpeptidase-like"/>
    <property type="match status" value="1"/>
</dbReference>
<dbReference type="EMBL" id="LLXV01000001">
    <property type="protein sequence ID" value="KRG53244.1"/>
    <property type="molecule type" value="Genomic_DNA"/>
</dbReference>
<keyword evidence="3" id="KW-0732">Signal</keyword>
<keyword evidence="6" id="KW-1185">Reference proteome</keyword>
<protein>
    <submittedName>
        <fullName evidence="5">Serine hydrolase</fullName>
    </submittedName>
</protein>
<feature type="signal peptide" evidence="3">
    <location>
        <begin position="1"/>
        <end position="29"/>
    </location>
</feature>
<organism evidence="5 6">
    <name type="scientific">Stenotrophomonas beteli</name>
    <dbReference type="NCBI Taxonomy" id="3384461"/>
    <lineage>
        <taxon>Bacteria</taxon>
        <taxon>Pseudomonadati</taxon>
        <taxon>Pseudomonadota</taxon>
        <taxon>Gammaproteobacteria</taxon>
        <taxon>Lysobacterales</taxon>
        <taxon>Lysobacteraceae</taxon>
        <taxon>Stenotrophomonas</taxon>
        <taxon>Stenotrophomonas maltophilia group</taxon>
    </lineage>
</organism>
<dbReference type="PANTHER" id="PTHR46825:SF11">
    <property type="entry name" value="PENICILLIN-BINDING PROTEIN 4"/>
    <property type="match status" value="1"/>
</dbReference>
<dbReference type="Proteomes" id="UP000051757">
    <property type="component" value="Unassembled WGS sequence"/>
</dbReference>
<gene>
    <name evidence="5" type="ORF">ARC23_00235</name>
</gene>
<feature type="chain" id="PRO_5006391984" evidence="3">
    <location>
        <begin position="30"/>
        <end position="476"/>
    </location>
</feature>
<accession>A0A0R0B7H1</accession>
<feature type="domain" description="Beta-lactamase-related" evidence="4">
    <location>
        <begin position="160"/>
        <end position="461"/>
    </location>
</feature>
<evidence type="ECO:0000256" key="2">
    <source>
        <dbReference type="ARBA" id="ARBA00023136"/>
    </source>
</evidence>